<keyword evidence="10 14" id="KW-0547">Nucleotide-binding</keyword>
<dbReference type="InterPro" id="IPR027417">
    <property type="entry name" value="P-loop_NTPase"/>
</dbReference>
<dbReference type="SUPFAM" id="SSF52540">
    <property type="entry name" value="P-loop containing nucleoside triphosphate hydrolases"/>
    <property type="match status" value="1"/>
</dbReference>
<reference evidence="16" key="1">
    <citation type="journal article" date="2019" name="Int. J. Syst. Evol. Microbiol.">
        <title>The Global Catalogue of Microorganisms (GCM) 10K type strain sequencing project: providing services to taxonomists for standard genome sequencing and annotation.</title>
        <authorList>
            <consortium name="The Broad Institute Genomics Platform"/>
            <consortium name="The Broad Institute Genome Sequencing Center for Infectious Disease"/>
            <person name="Wu L."/>
            <person name="Ma J."/>
        </authorList>
    </citation>
    <scope>NUCLEOTIDE SEQUENCE [LARGE SCALE GENOMIC DNA]</scope>
    <source>
        <strain evidence="16">NBRC 102407</strain>
    </source>
</reference>
<evidence type="ECO:0000256" key="9">
    <source>
        <dbReference type="ARBA" id="ARBA00022679"/>
    </source>
</evidence>
<evidence type="ECO:0000256" key="5">
    <source>
        <dbReference type="ARBA" id="ARBA00004692"/>
    </source>
</evidence>
<dbReference type="Proteomes" id="UP001157167">
    <property type="component" value="Unassembled WGS sequence"/>
</dbReference>
<evidence type="ECO:0000313" key="15">
    <source>
        <dbReference type="EMBL" id="GLT24678.1"/>
    </source>
</evidence>
<dbReference type="PANTHER" id="PTHR34848">
    <property type="match status" value="1"/>
</dbReference>
<evidence type="ECO:0000256" key="3">
    <source>
        <dbReference type="ARBA" id="ARBA00001522"/>
    </source>
</evidence>
<dbReference type="NCBIfam" id="NF004469">
    <property type="entry name" value="PRK05800.1"/>
    <property type="match status" value="1"/>
</dbReference>
<dbReference type="CDD" id="cd00544">
    <property type="entry name" value="CobU"/>
    <property type="match status" value="1"/>
</dbReference>
<evidence type="ECO:0000256" key="1">
    <source>
        <dbReference type="ARBA" id="ARBA00000312"/>
    </source>
</evidence>
<evidence type="ECO:0000256" key="4">
    <source>
        <dbReference type="ARBA" id="ARBA00003889"/>
    </source>
</evidence>
<evidence type="ECO:0000256" key="14">
    <source>
        <dbReference type="PIRNR" id="PIRNR006135"/>
    </source>
</evidence>
<dbReference type="RefSeq" id="WP_284189858.1">
    <property type="nucleotide sequence ID" value="NZ_BSPX01000126.1"/>
</dbReference>
<evidence type="ECO:0000256" key="8">
    <source>
        <dbReference type="ARBA" id="ARBA00022573"/>
    </source>
</evidence>
<dbReference type="Pfam" id="PF02283">
    <property type="entry name" value="CobU"/>
    <property type="match status" value="1"/>
</dbReference>
<dbReference type="GO" id="GO:0016301">
    <property type="term" value="F:kinase activity"/>
    <property type="evidence" value="ECO:0007669"/>
    <property type="project" value="UniProtKB-KW"/>
</dbReference>
<evidence type="ECO:0000256" key="13">
    <source>
        <dbReference type="ARBA" id="ARBA00023134"/>
    </source>
</evidence>
<keyword evidence="11 14" id="KW-0418">Kinase</keyword>
<keyword evidence="13 14" id="KW-0342">GTP-binding</keyword>
<organism evidence="15 16">
    <name type="scientific">Zoogloea oryzae</name>
    <dbReference type="NCBI Taxonomy" id="310767"/>
    <lineage>
        <taxon>Bacteria</taxon>
        <taxon>Pseudomonadati</taxon>
        <taxon>Pseudomonadota</taxon>
        <taxon>Betaproteobacteria</taxon>
        <taxon>Rhodocyclales</taxon>
        <taxon>Zoogloeaceae</taxon>
        <taxon>Zoogloea</taxon>
    </lineage>
</organism>
<comment type="catalytic activity">
    <reaction evidence="3">
        <text>adenosylcob(III)inamide + GTP = adenosylcob(III)inamide phosphate + GDP + H(+)</text>
        <dbReference type="Rhea" id="RHEA:15765"/>
        <dbReference type="ChEBI" id="CHEBI:2480"/>
        <dbReference type="ChEBI" id="CHEBI:15378"/>
        <dbReference type="ChEBI" id="CHEBI:37565"/>
        <dbReference type="ChEBI" id="CHEBI:58189"/>
        <dbReference type="ChEBI" id="CHEBI:58502"/>
        <dbReference type="EC" id="2.7.1.156"/>
    </reaction>
</comment>
<keyword evidence="12 14" id="KW-0067">ATP-binding</keyword>
<keyword evidence="9 14" id="KW-0808">Transferase</keyword>
<evidence type="ECO:0000256" key="11">
    <source>
        <dbReference type="ARBA" id="ARBA00022777"/>
    </source>
</evidence>
<dbReference type="PIRSF" id="PIRSF006135">
    <property type="entry name" value="CobU"/>
    <property type="match status" value="1"/>
</dbReference>
<proteinExistence type="inferred from homology"/>
<comment type="catalytic activity">
    <reaction evidence="1 14">
        <text>adenosylcob(III)inamide + ATP = adenosylcob(III)inamide phosphate + ADP + H(+)</text>
        <dbReference type="Rhea" id="RHEA:15769"/>
        <dbReference type="ChEBI" id="CHEBI:2480"/>
        <dbReference type="ChEBI" id="CHEBI:15378"/>
        <dbReference type="ChEBI" id="CHEBI:30616"/>
        <dbReference type="ChEBI" id="CHEBI:58502"/>
        <dbReference type="ChEBI" id="CHEBI:456216"/>
        <dbReference type="EC" id="2.7.1.156"/>
    </reaction>
</comment>
<comment type="function">
    <text evidence="4 14">Catalyzes ATP-dependent phosphorylation of adenosylcobinamide and addition of GMP to adenosylcobinamide phosphate.</text>
</comment>
<evidence type="ECO:0000256" key="12">
    <source>
        <dbReference type="ARBA" id="ARBA00022840"/>
    </source>
</evidence>
<dbReference type="InterPro" id="IPR003203">
    <property type="entry name" value="CobU/CobP"/>
</dbReference>
<evidence type="ECO:0000256" key="10">
    <source>
        <dbReference type="ARBA" id="ARBA00022741"/>
    </source>
</evidence>
<evidence type="ECO:0000313" key="16">
    <source>
        <dbReference type="Proteomes" id="UP001157167"/>
    </source>
</evidence>
<comment type="pathway">
    <text evidence="6 14">Cofactor biosynthesis; adenosylcobalamin biosynthesis; adenosylcobalamin from cob(II)yrinate a,c-diamide: step 5/7.</text>
</comment>
<evidence type="ECO:0000256" key="6">
    <source>
        <dbReference type="ARBA" id="ARBA00005159"/>
    </source>
</evidence>
<comment type="caution">
    <text evidence="15">The sequence shown here is derived from an EMBL/GenBank/DDBJ whole genome shotgun (WGS) entry which is preliminary data.</text>
</comment>
<protein>
    <recommendedName>
        <fullName evidence="14">Bifunctional adenosylcobalamin biosynthesis protein</fullName>
        <ecNumber evidence="14">2.7.1.156</ecNumber>
        <ecNumber evidence="14">2.7.7.62</ecNumber>
    </recommendedName>
</protein>
<comment type="catalytic activity">
    <reaction evidence="2 14">
        <text>adenosylcob(III)inamide phosphate + GTP + H(+) = adenosylcob(III)inamide-GDP + diphosphate</text>
        <dbReference type="Rhea" id="RHEA:22712"/>
        <dbReference type="ChEBI" id="CHEBI:15378"/>
        <dbReference type="ChEBI" id="CHEBI:33019"/>
        <dbReference type="ChEBI" id="CHEBI:37565"/>
        <dbReference type="ChEBI" id="CHEBI:58502"/>
        <dbReference type="ChEBI" id="CHEBI:60487"/>
        <dbReference type="EC" id="2.7.7.62"/>
    </reaction>
</comment>
<keyword evidence="8 14" id="KW-0169">Cobalamin biosynthesis</keyword>
<evidence type="ECO:0000256" key="2">
    <source>
        <dbReference type="ARBA" id="ARBA00000711"/>
    </source>
</evidence>
<accession>A0ABQ6FGB4</accession>
<comment type="similarity">
    <text evidence="7 14">Belongs to the CobU/CobP family.</text>
</comment>
<comment type="pathway">
    <text evidence="5 14">Cofactor biosynthesis; adenosylcobalamin biosynthesis; adenosylcobalamin from cob(II)yrinate a,c-diamide: step 6/7.</text>
</comment>
<dbReference type="PANTHER" id="PTHR34848:SF1">
    <property type="entry name" value="BIFUNCTIONAL ADENOSYLCOBALAMIN BIOSYNTHESIS PROTEIN COBU"/>
    <property type="match status" value="1"/>
</dbReference>
<name>A0ABQ6FGB4_9RHOO</name>
<dbReference type="EC" id="2.7.7.62" evidence="14"/>
<gene>
    <name evidence="15" type="primary">cobU</name>
    <name evidence="15" type="ORF">GCM10007933_41700</name>
</gene>
<dbReference type="Gene3D" id="3.40.50.300">
    <property type="entry name" value="P-loop containing nucleotide triphosphate hydrolases"/>
    <property type="match status" value="1"/>
</dbReference>
<dbReference type="EMBL" id="BSPX01000126">
    <property type="protein sequence ID" value="GLT24678.1"/>
    <property type="molecule type" value="Genomic_DNA"/>
</dbReference>
<keyword evidence="16" id="KW-1185">Reference proteome</keyword>
<evidence type="ECO:0000256" key="7">
    <source>
        <dbReference type="ARBA" id="ARBA00007490"/>
    </source>
</evidence>
<sequence>MSCELILGGARSGKSRLAEQRAAGSGAAVHVIVTAEALDAEMDARITRHQADRPAGWQVVEAPRQLAAALEATAAPDRCVVVDCLTLWLANLLDGAETLAPGEGAELLPMFARERAALLDLIPRLPGRVIFVANEVGLGLVPETPLGRLFRDEAGRVNQAVAALCERVVFVAAGLPLVLKDTPRP</sequence>
<dbReference type="EC" id="2.7.1.156" evidence="14"/>